<name>A0A4Y8DAT2_9HELO</name>
<proteinExistence type="predicted"/>
<evidence type="ECO:0000313" key="1">
    <source>
        <dbReference type="EMBL" id="TEY73596.1"/>
    </source>
</evidence>
<accession>A0A4Y8DAT2</accession>
<evidence type="ECO:0000313" key="2">
    <source>
        <dbReference type="Proteomes" id="UP000297299"/>
    </source>
</evidence>
<dbReference type="AlphaFoldDB" id="A0A4Y8DAT2"/>
<protein>
    <submittedName>
        <fullName evidence="1">Uncharacterized protein</fullName>
    </submittedName>
</protein>
<sequence>MACQLWRLVRRKIGPVALWKGKVRGKLYRYMDLLAWAKHVHQVSNVTPTQIETYSISRKSSRFRVTRRSYLIAYIFYDQVVEIPKRFK</sequence>
<keyword evidence="2" id="KW-1185">Reference proteome</keyword>
<comment type="caution">
    <text evidence="1">The sequence shown here is derived from an EMBL/GenBank/DDBJ whole genome shotgun (WGS) entry which is preliminary data.</text>
</comment>
<dbReference type="Proteomes" id="UP000297299">
    <property type="component" value="Unassembled WGS sequence"/>
</dbReference>
<gene>
    <name evidence="1" type="ORF">BOTCAL_0076g00300</name>
</gene>
<dbReference type="EMBL" id="PHWZ01000076">
    <property type="protein sequence ID" value="TEY73596.1"/>
    <property type="molecule type" value="Genomic_DNA"/>
</dbReference>
<organism evidence="1 2">
    <name type="scientific">Botryotinia calthae</name>
    <dbReference type="NCBI Taxonomy" id="38488"/>
    <lineage>
        <taxon>Eukaryota</taxon>
        <taxon>Fungi</taxon>
        <taxon>Dikarya</taxon>
        <taxon>Ascomycota</taxon>
        <taxon>Pezizomycotina</taxon>
        <taxon>Leotiomycetes</taxon>
        <taxon>Helotiales</taxon>
        <taxon>Sclerotiniaceae</taxon>
        <taxon>Botryotinia</taxon>
    </lineage>
</organism>
<reference evidence="1 2" key="1">
    <citation type="submission" date="2017-11" db="EMBL/GenBank/DDBJ databases">
        <title>Comparative genomics of Botrytis spp.</title>
        <authorList>
            <person name="Valero-Jimenez C.A."/>
            <person name="Tapia P."/>
            <person name="Veloso J."/>
            <person name="Silva-Moreno E."/>
            <person name="Staats M."/>
            <person name="Valdes J.H."/>
            <person name="Van Kan J.A.L."/>
        </authorList>
    </citation>
    <scope>NUCLEOTIDE SEQUENCE [LARGE SCALE GENOMIC DNA]</scope>
    <source>
        <strain evidence="1 2">MUCL2830</strain>
    </source>
</reference>